<dbReference type="Proteomes" id="UP000000305">
    <property type="component" value="Unassembled WGS sequence"/>
</dbReference>
<sequence length="129" mass="14361">MNPTIREKFSASYLAIQWHQRAASGEERRPSAASLYYEMTMLPNRSSVTVVITDVSQGGHTGGCKKNATNVDLNGLNHLIYLTGNMEIPETFPNGKKFTATPPPNDKILDCNVYVLAPGLFKNFQRDRD</sequence>
<evidence type="ECO:0000313" key="1">
    <source>
        <dbReference type="EMBL" id="EFX89346.1"/>
    </source>
</evidence>
<dbReference type="AlphaFoldDB" id="E9FTD7"/>
<keyword evidence="2" id="KW-1185">Reference proteome</keyword>
<reference evidence="1 2" key="1">
    <citation type="journal article" date="2011" name="Science">
        <title>The ecoresponsive genome of Daphnia pulex.</title>
        <authorList>
            <person name="Colbourne J.K."/>
            <person name="Pfrender M.E."/>
            <person name="Gilbert D."/>
            <person name="Thomas W.K."/>
            <person name="Tucker A."/>
            <person name="Oakley T.H."/>
            <person name="Tokishita S."/>
            <person name="Aerts A."/>
            <person name="Arnold G.J."/>
            <person name="Basu M.K."/>
            <person name="Bauer D.J."/>
            <person name="Caceres C.E."/>
            <person name="Carmel L."/>
            <person name="Casola C."/>
            <person name="Choi J.H."/>
            <person name="Detter J.C."/>
            <person name="Dong Q."/>
            <person name="Dusheyko S."/>
            <person name="Eads B.D."/>
            <person name="Frohlich T."/>
            <person name="Geiler-Samerotte K.A."/>
            <person name="Gerlach D."/>
            <person name="Hatcher P."/>
            <person name="Jogdeo S."/>
            <person name="Krijgsveld J."/>
            <person name="Kriventseva E.V."/>
            <person name="Kultz D."/>
            <person name="Laforsch C."/>
            <person name="Lindquist E."/>
            <person name="Lopez J."/>
            <person name="Manak J.R."/>
            <person name="Muller J."/>
            <person name="Pangilinan J."/>
            <person name="Patwardhan R.P."/>
            <person name="Pitluck S."/>
            <person name="Pritham E.J."/>
            <person name="Rechtsteiner A."/>
            <person name="Rho M."/>
            <person name="Rogozin I.B."/>
            <person name="Sakarya O."/>
            <person name="Salamov A."/>
            <person name="Schaack S."/>
            <person name="Shapiro H."/>
            <person name="Shiga Y."/>
            <person name="Skalitzky C."/>
            <person name="Smith Z."/>
            <person name="Souvorov A."/>
            <person name="Sung W."/>
            <person name="Tang Z."/>
            <person name="Tsuchiya D."/>
            <person name="Tu H."/>
            <person name="Vos H."/>
            <person name="Wang M."/>
            <person name="Wolf Y.I."/>
            <person name="Yamagata H."/>
            <person name="Yamada T."/>
            <person name="Ye Y."/>
            <person name="Shaw J.R."/>
            <person name="Andrews J."/>
            <person name="Crease T.J."/>
            <person name="Tang H."/>
            <person name="Lucas S.M."/>
            <person name="Robertson H.M."/>
            <person name="Bork P."/>
            <person name="Koonin E.V."/>
            <person name="Zdobnov E.M."/>
            <person name="Grigoriev I.V."/>
            <person name="Lynch M."/>
            <person name="Boore J.L."/>
        </authorList>
    </citation>
    <scope>NUCLEOTIDE SEQUENCE [LARGE SCALE GENOMIC DNA]</scope>
</reference>
<accession>E9FTD7</accession>
<gene>
    <name evidence="1" type="ORF">DAPPUDRAFT_233154</name>
</gene>
<name>E9FTD7_DAPPU</name>
<evidence type="ECO:0000313" key="2">
    <source>
        <dbReference type="Proteomes" id="UP000000305"/>
    </source>
</evidence>
<protein>
    <submittedName>
        <fullName evidence="1">Uncharacterized protein</fullName>
    </submittedName>
</protein>
<dbReference type="InParanoid" id="E9FTD7"/>
<dbReference type="EMBL" id="GL732524">
    <property type="protein sequence ID" value="EFX89346.1"/>
    <property type="molecule type" value="Genomic_DNA"/>
</dbReference>
<dbReference type="KEGG" id="dpx:DAPPUDRAFT_233154"/>
<proteinExistence type="predicted"/>
<dbReference type="HOGENOM" id="CLU_1950933_0_0_1"/>
<organism evidence="1 2">
    <name type="scientific">Daphnia pulex</name>
    <name type="common">Water flea</name>
    <dbReference type="NCBI Taxonomy" id="6669"/>
    <lineage>
        <taxon>Eukaryota</taxon>
        <taxon>Metazoa</taxon>
        <taxon>Ecdysozoa</taxon>
        <taxon>Arthropoda</taxon>
        <taxon>Crustacea</taxon>
        <taxon>Branchiopoda</taxon>
        <taxon>Diplostraca</taxon>
        <taxon>Cladocera</taxon>
        <taxon>Anomopoda</taxon>
        <taxon>Daphniidae</taxon>
        <taxon>Daphnia</taxon>
    </lineage>
</organism>